<organism evidence="1 2">
    <name type="scientific">Meyerozyma guilliermondii (strain ATCC 6260 / CBS 566 / DSM 6381 / JCM 1539 / NBRC 10279 / NRRL Y-324)</name>
    <name type="common">Yeast</name>
    <name type="synonym">Candida guilliermondii</name>
    <dbReference type="NCBI Taxonomy" id="294746"/>
    <lineage>
        <taxon>Eukaryota</taxon>
        <taxon>Fungi</taxon>
        <taxon>Dikarya</taxon>
        <taxon>Ascomycota</taxon>
        <taxon>Saccharomycotina</taxon>
        <taxon>Pichiomycetes</taxon>
        <taxon>Debaryomycetaceae</taxon>
        <taxon>Meyerozyma</taxon>
    </lineage>
</organism>
<gene>
    <name evidence="1" type="ORF">PGUG_00772</name>
</gene>
<evidence type="ECO:0000313" key="2">
    <source>
        <dbReference type="Proteomes" id="UP000001997"/>
    </source>
</evidence>
<dbReference type="eggNOG" id="ENOG502RQ31">
    <property type="taxonomic scope" value="Eukaryota"/>
</dbReference>
<dbReference type="KEGG" id="pgu:PGUG_00772"/>
<dbReference type="HOGENOM" id="CLU_1723048_0_0_1"/>
<evidence type="ECO:0000313" key="1">
    <source>
        <dbReference type="EMBL" id="EDK36674.2"/>
    </source>
</evidence>
<accession>A5DBW7</accession>
<dbReference type="Proteomes" id="UP000001997">
    <property type="component" value="Unassembled WGS sequence"/>
</dbReference>
<dbReference type="InParanoid" id="A5DBW7"/>
<dbReference type="EMBL" id="CH408155">
    <property type="protein sequence ID" value="EDK36674.2"/>
    <property type="molecule type" value="Genomic_DNA"/>
</dbReference>
<dbReference type="VEuPathDB" id="FungiDB:PGUG_00772"/>
<sequence>MISNRIDLGPEEPKETLVNFPQSIMSGVTKEGGLVSLTFKSIKTADLVENLDMMRQSLIRPTDEFLPTRISSDEFDPEQVTSRITKAAQPIEYVSETNEISSLHQKLQNNDADVGELLTKKVENNSSKSLVVAETKVMSVNYNIKVEVAPDQ</sequence>
<name>A5DBW7_PICGU</name>
<protein>
    <submittedName>
        <fullName evidence="1">Uncharacterized protein</fullName>
    </submittedName>
</protein>
<dbReference type="GeneID" id="5129068"/>
<dbReference type="OrthoDB" id="4095746at2759"/>
<dbReference type="RefSeq" id="XP_001487395.2">
    <property type="nucleotide sequence ID" value="XM_001487345.1"/>
</dbReference>
<reference evidence="1 2" key="1">
    <citation type="journal article" date="2009" name="Nature">
        <title>Evolution of pathogenicity and sexual reproduction in eight Candida genomes.</title>
        <authorList>
            <person name="Butler G."/>
            <person name="Rasmussen M.D."/>
            <person name="Lin M.F."/>
            <person name="Santos M.A."/>
            <person name="Sakthikumar S."/>
            <person name="Munro C.A."/>
            <person name="Rheinbay E."/>
            <person name="Grabherr M."/>
            <person name="Forche A."/>
            <person name="Reedy J.L."/>
            <person name="Agrafioti I."/>
            <person name="Arnaud M.B."/>
            <person name="Bates S."/>
            <person name="Brown A.J."/>
            <person name="Brunke S."/>
            <person name="Costanzo M.C."/>
            <person name="Fitzpatrick D.A."/>
            <person name="de Groot P.W."/>
            <person name="Harris D."/>
            <person name="Hoyer L.L."/>
            <person name="Hube B."/>
            <person name="Klis F.M."/>
            <person name="Kodira C."/>
            <person name="Lennard N."/>
            <person name="Logue M.E."/>
            <person name="Martin R."/>
            <person name="Neiman A.M."/>
            <person name="Nikolaou E."/>
            <person name="Quail M.A."/>
            <person name="Quinn J."/>
            <person name="Santos M.C."/>
            <person name="Schmitzberger F.F."/>
            <person name="Sherlock G."/>
            <person name="Shah P."/>
            <person name="Silverstein K.A."/>
            <person name="Skrzypek M.S."/>
            <person name="Soll D."/>
            <person name="Staggs R."/>
            <person name="Stansfield I."/>
            <person name="Stumpf M.P."/>
            <person name="Sudbery P.E."/>
            <person name="Srikantha T."/>
            <person name="Zeng Q."/>
            <person name="Berman J."/>
            <person name="Berriman M."/>
            <person name="Heitman J."/>
            <person name="Gow N.A."/>
            <person name="Lorenz M.C."/>
            <person name="Birren B.W."/>
            <person name="Kellis M."/>
            <person name="Cuomo C.A."/>
        </authorList>
    </citation>
    <scope>NUCLEOTIDE SEQUENCE [LARGE SCALE GENOMIC DNA]</scope>
    <source>
        <strain evidence="2">ATCC 6260 / CBS 566 / DSM 6381 / JCM 1539 / NBRC 10279 / NRRL Y-324</strain>
    </source>
</reference>
<dbReference type="AlphaFoldDB" id="A5DBW7"/>
<proteinExistence type="predicted"/>
<keyword evidence="2" id="KW-1185">Reference proteome</keyword>